<evidence type="ECO:0000256" key="4">
    <source>
        <dbReference type="PROSITE-ProRule" id="PRU00335"/>
    </source>
</evidence>
<keyword evidence="3" id="KW-0804">Transcription</keyword>
<accession>A0ABV3XJ87</accession>
<evidence type="ECO:0000313" key="8">
    <source>
        <dbReference type="Proteomes" id="UP001560045"/>
    </source>
</evidence>
<name>A0ABV3XJ87_9ACTN</name>
<proteinExistence type="predicted"/>
<dbReference type="RefSeq" id="WP_369208099.1">
    <property type="nucleotide sequence ID" value="NZ_JBFNXQ010000052.1"/>
</dbReference>
<sequence>MSDGVERRYDNSRRRERAATTQLRIVTAARELLLEHGYAATTMAAVAASAGVAVQTVYSALGGGKAALVKRVWDVTIAGDLDPVPLGARSPVRDVLAEPDPARVLVAYARLSRDIYERLGPLARVLRAAAVGDPEVAQVVDTTERERLAGTTSLATHLDGRGALRPGLSVERAGHRLWVLNGGEVADGLVLRCGWTLDDYEDWMAESMVGAVLPRGGDPAAPEGEAAKRRSRR</sequence>
<feature type="domain" description="HTH tetR-type" evidence="6">
    <location>
        <begin position="19"/>
        <end position="79"/>
    </location>
</feature>
<evidence type="ECO:0000259" key="6">
    <source>
        <dbReference type="PROSITE" id="PS50977"/>
    </source>
</evidence>
<evidence type="ECO:0000256" key="3">
    <source>
        <dbReference type="ARBA" id="ARBA00023163"/>
    </source>
</evidence>
<protein>
    <submittedName>
        <fullName evidence="7">TetR family transcriptional regulator</fullName>
    </submittedName>
</protein>
<dbReference type="PANTHER" id="PTHR30055">
    <property type="entry name" value="HTH-TYPE TRANSCRIPTIONAL REGULATOR RUTR"/>
    <property type="match status" value="1"/>
</dbReference>
<reference evidence="7 8" key="1">
    <citation type="submission" date="2024-06" db="EMBL/GenBank/DDBJ databases">
        <title>Draft genome sequence of Geodermatophilus badlandi, a novel member of the Geodermatophilaceae isolated from badland sedimentary rocks in the Red desert, Wyoming, USA.</title>
        <authorList>
            <person name="Ben Tekaya S."/>
            <person name="Nouioui I."/>
            <person name="Flores G.M."/>
            <person name="Shaal M.N."/>
            <person name="Bredoire F."/>
            <person name="Basile F."/>
            <person name="Van Diepen L."/>
            <person name="Ward N.L."/>
        </authorList>
    </citation>
    <scope>NUCLEOTIDE SEQUENCE [LARGE SCALE GENOMIC DNA]</scope>
    <source>
        <strain evidence="7 8">WL48A</strain>
    </source>
</reference>
<organism evidence="7 8">
    <name type="scientific">Geodermatophilus maliterrae</name>
    <dbReference type="NCBI Taxonomy" id="3162531"/>
    <lineage>
        <taxon>Bacteria</taxon>
        <taxon>Bacillati</taxon>
        <taxon>Actinomycetota</taxon>
        <taxon>Actinomycetes</taxon>
        <taxon>Geodermatophilales</taxon>
        <taxon>Geodermatophilaceae</taxon>
        <taxon>Geodermatophilus</taxon>
    </lineage>
</organism>
<feature type="region of interest" description="Disordered" evidence="5">
    <location>
        <begin position="212"/>
        <end position="233"/>
    </location>
</feature>
<evidence type="ECO:0000256" key="5">
    <source>
        <dbReference type="SAM" id="MobiDB-lite"/>
    </source>
</evidence>
<dbReference type="PROSITE" id="PS50977">
    <property type="entry name" value="HTH_TETR_2"/>
    <property type="match status" value="1"/>
</dbReference>
<comment type="caution">
    <text evidence="7">The sequence shown here is derived from an EMBL/GenBank/DDBJ whole genome shotgun (WGS) entry which is preliminary data.</text>
</comment>
<gene>
    <name evidence="7" type="ORF">ABQ292_15935</name>
</gene>
<evidence type="ECO:0000256" key="2">
    <source>
        <dbReference type="ARBA" id="ARBA00023125"/>
    </source>
</evidence>
<keyword evidence="1" id="KW-0805">Transcription regulation</keyword>
<dbReference type="Gene3D" id="1.10.357.10">
    <property type="entry name" value="Tetracycline Repressor, domain 2"/>
    <property type="match status" value="1"/>
</dbReference>
<dbReference type="Pfam" id="PF00440">
    <property type="entry name" value="TetR_N"/>
    <property type="match status" value="1"/>
</dbReference>
<dbReference type="Proteomes" id="UP001560045">
    <property type="component" value="Unassembled WGS sequence"/>
</dbReference>
<dbReference type="InterPro" id="IPR001647">
    <property type="entry name" value="HTH_TetR"/>
</dbReference>
<dbReference type="SUPFAM" id="SSF46689">
    <property type="entry name" value="Homeodomain-like"/>
    <property type="match status" value="1"/>
</dbReference>
<dbReference type="InterPro" id="IPR009057">
    <property type="entry name" value="Homeodomain-like_sf"/>
</dbReference>
<keyword evidence="2 4" id="KW-0238">DNA-binding</keyword>
<dbReference type="PANTHER" id="PTHR30055:SF234">
    <property type="entry name" value="HTH-TYPE TRANSCRIPTIONAL REGULATOR BETI"/>
    <property type="match status" value="1"/>
</dbReference>
<feature type="DNA-binding region" description="H-T-H motif" evidence="4">
    <location>
        <begin position="42"/>
        <end position="61"/>
    </location>
</feature>
<dbReference type="InterPro" id="IPR050109">
    <property type="entry name" value="HTH-type_TetR-like_transc_reg"/>
</dbReference>
<keyword evidence="8" id="KW-1185">Reference proteome</keyword>
<evidence type="ECO:0000256" key="1">
    <source>
        <dbReference type="ARBA" id="ARBA00023015"/>
    </source>
</evidence>
<evidence type="ECO:0000313" key="7">
    <source>
        <dbReference type="EMBL" id="MEX5719855.1"/>
    </source>
</evidence>
<dbReference type="EMBL" id="JBFNXQ010000052">
    <property type="protein sequence ID" value="MEX5719855.1"/>
    <property type="molecule type" value="Genomic_DNA"/>
</dbReference>